<dbReference type="Proteomes" id="UP001190700">
    <property type="component" value="Unassembled WGS sequence"/>
</dbReference>
<organism evidence="1 2">
    <name type="scientific">Cymbomonas tetramitiformis</name>
    <dbReference type="NCBI Taxonomy" id="36881"/>
    <lineage>
        <taxon>Eukaryota</taxon>
        <taxon>Viridiplantae</taxon>
        <taxon>Chlorophyta</taxon>
        <taxon>Pyramimonadophyceae</taxon>
        <taxon>Pyramimonadales</taxon>
        <taxon>Pyramimonadaceae</taxon>
        <taxon>Cymbomonas</taxon>
    </lineage>
</organism>
<reference evidence="1 2" key="1">
    <citation type="journal article" date="2015" name="Genome Biol. Evol.">
        <title>Comparative Genomics of a Bacterivorous Green Alga Reveals Evolutionary Causalities and Consequences of Phago-Mixotrophic Mode of Nutrition.</title>
        <authorList>
            <person name="Burns J.A."/>
            <person name="Paasch A."/>
            <person name="Narechania A."/>
            <person name="Kim E."/>
        </authorList>
    </citation>
    <scope>NUCLEOTIDE SEQUENCE [LARGE SCALE GENOMIC DNA]</scope>
    <source>
        <strain evidence="1 2">PLY_AMNH</strain>
    </source>
</reference>
<name>A0AAE0BIG3_9CHLO</name>
<keyword evidence="2" id="KW-1185">Reference proteome</keyword>
<accession>A0AAE0BIG3</accession>
<dbReference type="EMBL" id="LGRX02034715">
    <property type="protein sequence ID" value="KAK3237062.1"/>
    <property type="molecule type" value="Genomic_DNA"/>
</dbReference>
<sequence length="200" mass="22364">MSPAFIYTASLHCHQRQHTPTTSTNTRPPLRLACQGAQCIILHVSKNKITQPAAIKHMASLFQTLPMTLVWRRTLQHNSLQCHQVAQTRRRGTTSRHAFGGASGADREKKMSQMLNKKRIEAEQNKIVAEMEAAQTKVQALQEVQDGDEEFSELDPLSLMSLIQQTQLEVDKLEESESFEAAMELRAKLGRMSAKLGGAL</sequence>
<dbReference type="AlphaFoldDB" id="A0AAE0BIG3"/>
<gene>
    <name evidence="1" type="ORF">CYMTET_52848</name>
</gene>
<comment type="caution">
    <text evidence="1">The sequence shown here is derived from an EMBL/GenBank/DDBJ whole genome shotgun (WGS) entry which is preliminary data.</text>
</comment>
<evidence type="ECO:0000313" key="2">
    <source>
        <dbReference type="Proteomes" id="UP001190700"/>
    </source>
</evidence>
<proteinExistence type="predicted"/>
<protein>
    <submittedName>
        <fullName evidence="1">Uncharacterized protein</fullName>
    </submittedName>
</protein>
<evidence type="ECO:0000313" key="1">
    <source>
        <dbReference type="EMBL" id="KAK3237062.1"/>
    </source>
</evidence>